<keyword evidence="1" id="KW-0732">Signal</keyword>
<name>A0ABS3YTQ4_9BACT</name>
<gene>
    <name evidence="3" type="ORF">J7I42_13555</name>
</gene>
<dbReference type="PANTHER" id="PTHR35580">
    <property type="entry name" value="CELL SURFACE GLYCOPROTEIN (S-LAYER PROTEIN)-LIKE PROTEIN"/>
    <property type="match status" value="1"/>
</dbReference>
<dbReference type="InterPro" id="IPR011047">
    <property type="entry name" value="Quinoprotein_ADH-like_sf"/>
</dbReference>
<dbReference type="Pfam" id="PF06739">
    <property type="entry name" value="SBBP"/>
    <property type="match status" value="3"/>
</dbReference>
<dbReference type="RefSeq" id="WP_209139359.1">
    <property type="nucleotide sequence ID" value="NZ_JAGHKO010000002.1"/>
</dbReference>
<reference evidence="3 4" key="1">
    <citation type="submission" date="2021-03" db="EMBL/GenBank/DDBJ databases">
        <title>Assistant Professor.</title>
        <authorList>
            <person name="Huq M.A."/>
        </authorList>
    </citation>
    <scope>NUCLEOTIDE SEQUENCE [LARGE SCALE GENOMIC DNA]</scope>
    <source>
        <strain evidence="3 4">MAH-29</strain>
    </source>
</reference>
<feature type="domain" description="MBG" evidence="2">
    <location>
        <begin position="479"/>
        <end position="550"/>
    </location>
</feature>
<feature type="domain" description="MBG" evidence="2">
    <location>
        <begin position="634"/>
        <end position="706"/>
    </location>
</feature>
<dbReference type="SUPFAM" id="SSF50998">
    <property type="entry name" value="Quinoprotein alcohol dehydrogenase-like"/>
    <property type="match status" value="1"/>
</dbReference>
<evidence type="ECO:0000259" key="2">
    <source>
        <dbReference type="Pfam" id="PF18676"/>
    </source>
</evidence>
<feature type="chain" id="PRO_5047329742" evidence="1">
    <location>
        <begin position="20"/>
        <end position="1030"/>
    </location>
</feature>
<evidence type="ECO:0000313" key="4">
    <source>
        <dbReference type="Proteomes" id="UP000677244"/>
    </source>
</evidence>
<dbReference type="InterPro" id="IPR010620">
    <property type="entry name" value="SBBP_repeat"/>
</dbReference>
<organism evidence="3 4">
    <name type="scientific">Niastella soli</name>
    <dbReference type="NCBI Taxonomy" id="2821487"/>
    <lineage>
        <taxon>Bacteria</taxon>
        <taxon>Pseudomonadati</taxon>
        <taxon>Bacteroidota</taxon>
        <taxon>Chitinophagia</taxon>
        <taxon>Chitinophagales</taxon>
        <taxon>Chitinophagaceae</taxon>
        <taxon>Niastella</taxon>
    </lineage>
</organism>
<dbReference type="EMBL" id="JAGHKO010000002">
    <property type="protein sequence ID" value="MBO9201301.1"/>
    <property type="molecule type" value="Genomic_DNA"/>
</dbReference>
<feature type="signal peptide" evidence="1">
    <location>
        <begin position="1"/>
        <end position="19"/>
    </location>
</feature>
<dbReference type="PANTHER" id="PTHR35580:SF1">
    <property type="entry name" value="PHYTASE-LIKE DOMAIN-CONTAINING PROTEIN"/>
    <property type="match status" value="1"/>
</dbReference>
<feature type="domain" description="MBG" evidence="2">
    <location>
        <begin position="712"/>
        <end position="784"/>
    </location>
</feature>
<dbReference type="Gene3D" id="2.120.10.30">
    <property type="entry name" value="TolB, C-terminal domain"/>
    <property type="match status" value="1"/>
</dbReference>
<dbReference type="InterPro" id="IPR041286">
    <property type="entry name" value="MBG_2"/>
</dbReference>
<keyword evidence="4" id="KW-1185">Reference proteome</keyword>
<protein>
    <submittedName>
        <fullName evidence="3">SBBP repeat-containing protein</fullName>
    </submittedName>
</protein>
<dbReference type="Gene3D" id="3.30.160.710">
    <property type="match status" value="3"/>
</dbReference>
<dbReference type="InterPro" id="IPR052918">
    <property type="entry name" value="Motility_Chemotaxis_Reg"/>
</dbReference>
<accession>A0ABS3YTQ4</accession>
<sequence length="1030" mass="107521">MKKLTWLAFLLMAGIVCNAQPFYNWAKRIGSSNADLGNSITVDASGNVYTTGNFVGTGDFDPGTGIQNLVSAGASDIFISKTDAAGQLVWAKRMGGASGDYGNSIAVDASGNVYITGYFSGTADLDPGPGMQNHTAVGFFDAFISKLDASGNFVWAKSFGGLLGEQAGSIAVDGSGNVYTTGIFNSTVDFDPGAGINYLTSAGGGDIFISKLDAMGNFVWAKSIGNAGSDNSESLEVDASGNVYTTGYFQGTVDFDPGPGTQPLTSVDDRDIYISKLDASGNFVWVKQIGGASYDVGYSIKVDASGNVYTAGFFQGTVDFDPGMNIHNLVSSGLTDVFILKLDAAGNFIWAKPLGGGGSDWAHSIVIDASDNVYLSGYFEGTVDFDTGTGTHTLTSAGGFDVFVIKLNYWGNFVWAGRMGGSGNDYGQSISVDVSGSNVYTTGYFQGTADFDPGANTENLVSAGDFDIFISKFSTTPNLTIIADAQSKVYGSADPQLSWQASGFANGDNASVITGSLARATGENTGTYAISQGSLAASGYTITYVGNDLTITPAALAITANAQTKVYGANDPALTYTAIGFANGDNNNIITGNLNRISGENAAVYTINQNTLNAGSNYTIVYTGNDLTITRAALAITANAQTKVYGANDPALTYTAIGFANGDNNNIITGSLDRISGENAGVYTINQNTLNAGSNYTIVYTGSDLTITRAALAITANAQTKVYGANDPALTYTAIGFANGDNNNILTGNLNRISGENVGVYTINQNTLNAGSNYTITYTINNLTITKVSQVITWVQDLTVGCNGMLAMQLTATANSGLPVNYRITNTGIATVSGAILTLLQPGATIVTAEQGGDANHLAATPVTRNLNYLLPSSVRQHFNDLLLFDNKTGEYAQWQWYKNGTPVAGATTAWYSETTPLNGTFYVLVTDKDGAQLQTCPITCTGSSTIAGGVRVYPNPVTRNATTTVTCDYSEAALQGARLLITDHTGVIWQQLTSVHPSNQVSLPPSNGVCIITLILSNGQKTTVNALVN</sequence>
<evidence type="ECO:0000256" key="1">
    <source>
        <dbReference type="SAM" id="SignalP"/>
    </source>
</evidence>
<dbReference type="Proteomes" id="UP000677244">
    <property type="component" value="Unassembled WGS sequence"/>
</dbReference>
<dbReference type="Pfam" id="PF18676">
    <property type="entry name" value="MBG_2"/>
    <property type="match status" value="4"/>
</dbReference>
<evidence type="ECO:0000313" key="3">
    <source>
        <dbReference type="EMBL" id="MBO9201301.1"/>
    </source>
</evidence>
<proteinExistence type="predicted"/>
<dbReference type="InterPro" id="IPR011042">
    <property type="entry name" value="6-blade_b-propeller_TolB-like"/>
</dbReference>
<feature type="domain" description="MBG" evidence="2">
    <location>
        <begin position="556"/>
        <end position="628"/>
    </location>
</feature>
<comment type="caution">
    <text evidence="3">The sequence shown here is derived from an EMBL/GenBank/DDBJ whole genome shotgun (WGS) entry which is preliminary data.</text>
</comment>